<keyword evidence="2" id="KW-1185">Reference proteome</keyword>
<dbReference type="Proteomes" id="UP000008909">
    <property type="component" value="Unassembled WGS sequence"/>
</dbReference>
<sequence length="485" mass="55153">MKGIIRVVAWNSGRYRGHSPKEEIHTTANTNLNLAMAIVSFGSHPLLVLWEEILNRMTEHMNDVWIPAATECAAPGRLMFQLLRYSRYREIPQTGDSAGFQNCLWYSGSEDGFIACSSYWINSDIILQTIVGHLLGPTCKYPESRCLIYGGRLWGFQKNGFFVLVKSFKNPGRGAFKRNTPVRLPWNMTMRVMFYLQAVTCTALNSDSSFDSNICTSSTTVPNVPDWRRCKIRLLIDVNGVLVISFYPEYPNEYLEQVAKLGFGGTFLHEWDKSFQIKKNGQCGTLQIVTLFKNLLPDKAYIDRAEKQGSSKRYRLPSLTEGSELRGCNVDRIFGVTLDSTFGHQQYMFLAVPGFEPRTSVIGDKHVAATPTAQDGHSRITTAALWDTGLCSRIVSDERLVVRLTCNTRSERTQECTQKLTAELRNLSFKQNAVTGLHMKLKHRLEVRLRIRTFRNTNVHLDTGIHQRLNIRDGYENYCIDLSYG</sequence>
<organism evidence="1 2">
    <name type="scientific">Clonorchis sinensis</name>
    <name type="common">Chinese liver fluke</name>
    <dbReference type="NCBI Taxonomy" id="79923"/>
    <lineage>
        <taxon>Eukaryota</taxon>
        <taxon>Metazoa</taxon>
        <taxon>Spiralia</taxon>
        <taxon>Lophotrochozoa</taxon>
        <taxon>Platyhelminthes</taxon>
        <taxon>Trematoda</taxon>
        <taxon>Digenea</taxon>
        <taxon>Opisthorchiida</taxon>
        <taxon>Opisthorchiata</taxon>
        <taxon>Opisthorchiidae</taxon>
        <taxon>Clonorchis</taxon>
    </lineage>
</organism>
<proteinExistence type="predicted"/>
<reference key="2">
    <citation type="submission" date="2011-10" db="EMBL/GenBank/DDBJ databases">
        <title>The genome and transcriptome sequence of Clonorchis sinensis provide insights into the carcinogenic liver fluke.</title>
        <authorList>
            <person name="Wang X."/>
            <person name="Huang Y."/>
            <person name="Chen W."/>
            <person name="Liu H."/>
            <person name="Guo L."/>
            <person name="Chen Y."/>
            <person name="Luo F."/>
            <person name="Zhou W."/>
            <person name="Sun J."/>
            <person name="Mao Q."/>
            <person name="Liang P."/>
            <person name="Zhou C."/>
            <person name="Tian Y."/>
            <person name="Men J."/>
            <person name="Lv X."/>
            <person name="Huang L."/>
            <person name="Zhou J."/>
            <person name="Hu Y."/>
            <person name="Li R."/>
            <person name="Zhang F."/>
            <person name="Lei H."/>
            <person name="Li X."/>
            <person name="Hu X."/>
            <person name="Liang C."/>
            <person name="Xu J."/>
            <person name="Wu Z."/>
            <person name="Yu X."/>
        </authorList>
    </citation>
    <scope>NUCLEOTIDE SEQUENCE</scope>
    <source>
        <strain>Henan</strain>
    </source>
</reference>
<name>G7Y7U9_CLOSI</name>
<evidence type="ECO:0000313" key="1">
    <source>
        <dbReference type="EMBL" id="GAA49034.1"/>
    </source>
</evidence>
<evidence type="ECO:0000313" key="2">
    <source>
        <dbReference type="Proteomes" id="UP000008909"/>
    </source>
</evidence>
<accession>G7Y7U9</accession>
<dbReference type="EMBL" id="DF142926">
    <property type="protein sequence ID" value="GAA49034.1"/>
    <property type="molecule type" value="Genomic_DNA"/>
</dbReference>
<dbReference type="AlphaFoldDB" id="G7Y7U9"/>
<protein>
    <submittedName>
        <fullName evidence="1">Uncharacterized protein</fullName>
    </submittedName>
</protein>
<reference evidence="1" key="1">
    <citation type="journal article" date="2011" name="Genome Biol.">
        <title>The draft genome of the carcinogenic human liver fluke Clonorchis sinensis.</title>
        <authorList>
            <person name="Wang X."/>
            <person name="Chen W."/>
            <person name="Huang Y."/>
            <person name="Sun J."/>
            <person name="Men J."/>
            <person name="Liu H."/>
            <person name="Luo F."/>
            <person name="Guo L."/>
            <person name="Lv X."/>
            <person name="Deng C."/>
            <person name="Zhou C."/>
            <person name="Fan Y."/>
            <person name="Li X."/>
            <person name="Huang L."/>
            <person name="Hu Y."/>
            <person name="Liang C."/>
            <person name="Hu X."/>
            <person name="Xu J."/>
            <person name="Yu X."/>
        </authorList>
    </citation>
    <scope>NUCLEOTIDE SEQUENCE [LARGE SCALE GENOMIC DNA]</scope>
    <source>
        <strain evidence="1">Henan</strain>
    </source>
</reference>
<gene>
    <name evidence="1" type="ORF">CLF_102402</name>
</gene>